<sequence>MSKLPVGIVMAQIKQLQGRIIEKILKEEKCLEKVNGAQLNILYQLWNQDNITISELSKETLLANTTLTTMLDRLEAQGLILRCRNTENRREIRIKLTDTSKSMKLHTADILKTMHSINFNDFTPEEEEQMYIYLERMKKNLEAYSYHHK</sequence>
<gene>
    <name evidence="1" type="ORF">CS063_14440</name>
</gene>
<dbReference type="EMBL" id="PEDL01000020">
    <property type="protein sequence ID" value="PHV69692.1"/>
    <property type="molecule type" value="Genomic_DNA"/>
</dbReference>
<protein>
    <submittedName>
        <fullName evidence="1">MarR family transcriptional regulator</fullName>
    </submittedName>
</protein>
<keyword evidence="2" id="KW-1185">Reference proteome</keyword>
<dbReference type="Proteomes" id="UP000224460">
    <property type="component" value="Unassembled WGS sequence"/>
</dbReference>
<name>A0AC61DAV3_9FIRM</name>
<proteinExistence type="predicted"/>
<evidence type="ECO:0000313" key="1">
    <source>
        <dbReference type="EMBL" id="PHV69692.1"/>
    </source>
</evidence>
<organism evidence="1 2">
    <name type="scientific">Sporanaerobium hydrogeniformans</name>
    <dbReference type="NCBI Taxonomy" id="3072179"/>
    <lineage>
        <taxon>Bacteria</taxon>
        <taxon>Bacillati</taxon>
        <taxon>Bacillota</taxon>
        <taxon>Clostridia</taxon>
        <taxon>Lachnospirales</taxon>
        <taxon>Lachnospiraceae</taxon>
        <taxon>Sporanaerobium</taxon>
    </lineage>
</organism>
<accession>A0AC61DAV3</accession>
<comment type="caution">
    <text evidence="1">The sequence shown here is derived from an EMBL/GenBank/DDBJ whole genome shotgun (WGS) entry which is preliminary data.</text>
</comment>
<reference evidence="1" key="1">
    <citation type="submission" date="2017-10" db="EMBL/GenBank/DDBJ databases">
        <title>Genome sequence of cellulolytic Lachnospiraceae bacterium XHS1971 isolated from hotspring sediment.</title>
        <authorList>
            <person name="Vasudevan G."/>
            <person name="Joshi A.J."/>
            <person name="Hivarkar S."/>
            <person name="Lanjekar V.B."/>
            <person name="Dhakephalkar P.K."/>
            <person name="Dagar S."/>
        </authorList>
    </citation>
    <scope>NUCLEOTIDE SEQUENCE</scope>
    <source>
        <strain evidence="1">XHS1971</strain>
    </source>
</reference>
<evidence type="ECO:0000313" key="2">
    <source>
        <dbReference type="Proteomes" id="UP000224460"/>
    </source>
</evidence>